<dbReference type="Pfam" id="PF04991">
    <property type="entry name" value="LicD"/>
    <property type="match status" value="1"/>
</dbReference>
<dbReference type="PANTHER" id="PTHR15407:SF28">
    <property type="entry name" value="RIBITOL-5-PHOSPHATE TRANSFERASE FKTN"/>
    <property type="match status" value="1"/>
</dbReference>
<name>A0A0V1PYA8_9ASCO</name>
<comment type="caution">
    <text evidence="7">The sequence shown here is derived from an EMBL/GenBank/DDBJ whole genome shotgun (WGS) entry which is preliminary data.</text>
</comment>
<feature type="region of interest" description="Disordered" evidence="5">
    <location>
        <begin position="648"/>
        <end position="669"/>
    </location>
</feature>
<accession>A0A0V1PYA8</accession>
<dbReference type="InterPro" id="IPR007074">
    <property type="entry name" value="LicD/FKTN/FKRP_NTP_transf"/>
</dbReference>
<keyword evidence="4" id="KW-0472">Membrane</keyword>
<dbReference type="Proteomes" id="UP000054251">
    <property type="component" value="Unassembled WGS sequence"/>
</dbReference>
<keyword evidence="8" id="KW-1185">Reference proteome</keyword>
<dbReference type="OrthoDB" id="444255at2759"/>
<reference evidence="7 8" key="1">
    <citation type="submission" date="2015-11" db="EMBL/GenBank/DDBJ databases">
        <title>The genome of Debaryomyces fabryi.</title>
        <authorList>
            <person name="Tafer H."/>
            <person name="Lopandic K."/>
        </authorList>
    </citation>
    <scope>NUCLEOTIDE SEQUENCE [LARGE SCALE GENOMIC DNA]</scope>
    <source>
        <strain evidence="7 8">CBS 789</strain>
    </source>
</reference>
<comment type="subcellular location">
    <subcellularLocation>
        <location evidence="1">Membrane</location>
        <topology evidence="1">Single-pass membrane protein</topology>
    </subcellularLocation>
</comment>
<evidence type="ECO:0000259" key="6">
    <source>
        <dbReference type="Pfam" id="PF04991"/>
    </source>
</evidence>
<keyword evidence="2" id="KW-0812">Transmembrane</keyword>
<dbReference type="GO" id="GO:0009100">
    <property type="term" value="P:glycoprotein metabolic process"/>
    <property type="evidence" value="ECO:0007669"/>
    <property type="project" value="UniProtKB-ARBA"/>
</dbReference>
<sequence>MLKSLKLPRKLIVKVLLLLVVTVIIISTSNHALARPSIKQYKLKLQRAIHLKFNNWTSNFLTKDYGLESNHEFLNKLEEIKAEKLADDSANEMWDINEKVLNNLPLEVKVPKYFLKPEETKPVIQPFDPRFTLGVYLQWIKHHPKEPLPFHWSDWVDLTKLHKYMLAESRNKISCKELFDISGNIELVQNSKLVEVQNYCKDNKDIPLGYQIVDFSGPQTVPNHEILGKSYLYSGAPSPVRLIFMTESQGSYEMDVLDHGVNDLKHSLLHNSMVETLVSKQNMKTVNVLGAYNDLVSKVAPENSEQVLSDYEIHIPKESFNIDPQEVIKTMSAKQNLNKLESAYLESIKYSANENNPPKFFKEAKLLEKHPQKWLGEHYDWRFFNGINVGKEEQLLSLHRLVKNYLSFTRQHGIVTWIAHGSLLSWYWNGIAFPWDTDIDVQMPIGELYNLGRRFNQTLVIENAGSDQKKFNGMGKYFIDVGSSITHRTKGNGNNNIDARFIDIDTGLYIDITGLAITETPAPPRYDYIIDTDKSKQLVLEQAKKNGQIDHHVKNEQLQAYNCRNNHFSTFDELSPLILSIVENQLSYIPSNFIMTLDYEYGVKGLSKLNFKDYYYMNNLRMWVKTSKVLEYMKDPASWLKKNKSASLSNQPVSDSIKESTIEASDKKPTKREVSDLEKFQINKLTLDNHIDLLQNNEIFKEFVKTVEFTKAHELEMKCLMKDDYKNAKAVIEDYSRQYNVGAGLRSDLFMNKLFKDGWNYDDEVEKLLRLTEAYKSV</sequence>
<dbReference type="PANTHER" id="PTHR15407">
    <property type="entry name" value="FUKUTIN-RELATED"/>
    <property type="match status" value="1"/>
</dbReference>
<dbReference type="AlphaFoldDB" id="A0A0V1PYA8"/>
<organism evidence="7 8">
    <name type="scientific">Debaryomyces fabryi</name>
    <dbReference type="NCBI Taxonomy" id="58627"/>
    <lineage>
        <taxon>Eukaryota</taxon>
        <taxon>Fungi</taxon>
        <taxon>Dikarya</taxon>
        <taxon>Ascomycota</taxon>
        <taxon>Saccharomycotina</taxon>
        <taxon>Pichiomycetes</taxon>
        <taxon>Debaryomycetaceae</taxon>
        <taxon>Debaryomyces</taxon>
    </lineage>
</organism>
<evidence type="ECO:0000256" key="5">
    <source>
        <dbReference type="SAM" id="MobiDB-lite"/>
    </source>
</evidence>
<protein>
    <recommendedName>
        <fullName evidence="6">LicD/FKTN/FKRP nucleotidyltransferase domain-containing protein</fullName>
    </recommendedName>
</protein>
<evidence type="ECO:0000313" key="7">
    <source>
        <dbReference type="EMBL" id="KSA01187.1"/>
    </source>
</evidence>
<feature type="compositionally biased region" description="Basic and acidic residues" evidence="5">
    <location>
        <begin position="656"/>
        <end position="669"/>
    </location>
</feature>
<proteinExistence type="predicted"/>
<dbReference type="EMBL" id="LMYN01000061">
    <property type="protein sequence ID" value="KSA01187.1"/>
    <property type="molecule type" value="Genomic_DNA"/>
</dbReference>
<gene>
    <name evidence="7" type="ORF">AC631_03066</name>
</gene>
<evidence type="ECO:0000256" key="3">
    <source>
        <dbReference type="ARBA" id="ARBA00022989"/>
    </source>
</evidence>
<evidence type="ECO:0000256" key="2">
    <source>
        <dbReference type="ARBA" id="ARBA00022692"/>
    </source>
</evidence>
<evidence type="ECO:0000256" key="1">
    <source>
        <dbReference type="ARBA" id="ARBA00004167"/>
    </source>
</evidence>
<dbReference type="GO" id="GO:0016020">
    <property type="term" value="C:membrane"/>
    <property type="evidence" value="ECO:0007669"/>
    <property type="project" value="UniProtKB-SubCell"/>
</dbReference>
<dbReference type="InterPro" id="IPR009644">
    <property type="entry name" value="FKTN/MNN4/W02B3.4-1"/>
</dbReference>
<evidence type="ECO:0000256" key="4">
    <source>
        <dbReference type="ARBA" id="ARBA00023136"/>
    </source>
</evidence>
<dbReference type="RefSeq" id="XP_015467289.1">
    <property type="nucleotide sequence ID" value="XM_015611895.1"/>
</dbReference>
<dbReference type="GeneID" id="26840075"/>
<feature type="domain" description="LicD/FKTN/FKRP nucleotidyltransferase" evidence="6">
    <location>
        <begin position="409"/>
        <end position="538"/>
    </location>
</feature>
<keyword evidence="3" id="KW-1133">Transmembrane helix</keyword>
<evidence type="ECO:0000313" key="8">
    <source>
        <dbReference type="Proteomes" id="UP000054251"/>
    </source>
</evidence>